<dbReference type="EMBL" id="JANBUP010000943">
    <property type="protein sequence ID" value="KAJ2809660.1"/>
    <property type="molecule type" value="Genomic_DNA"/>
</dbReference>
<reference evidence="1" key="1">
    <citation type="submission" date="2022-07" db="EMBL/GenBank/DDBJ databases">
        <title>Phylogenomic reconstructions and comparative analyses of Kickxellomycotina fungi.</title>
        <authorList>
            <person name="Reynolds N.K."/>
            <person name="Stajich J.E."/>
            <person name="Barry K."/>
            <person name="Grigoriev I.V."/>
            <person name="Crous P."/>
            <person name="Smith M.E."/>
        </authorList>
    </citation>
    <scope>NUCLEOTIDE SEQUENCE</scope>
    <source>
        <strain evidence="1">CBS 102833</strain>
    </source>
</reference>
<sequence>MDNNKRKGAASSGGAGSRPGEYEMLDRNMTGAYVGSTGQQPHHANHAQTGVSQSDLDVLETTAPAEHYQYDMYSGYHPQGEPSAPYPADAGVGYFHQDDHYGQQQGTQYHQDYAASSPYMDPGYTQPYKPLPTPQMPAVSGINREGAVSPYGMSLHEAQSIQGTPVTSDDGIVTKEAAAPAKVDPRFMPQADPLVASLYDMQQAPPPNARRFRRFQSQRNRKLQKVVLTAGNLVVDCAVPKSVLEAGKFQEDREFTHMRYTAATCDPNHFVNEKYTLRPVLLGRKTELFIVLT</sequence>
<evidence type="ECO:0000313" key="1">
    <source>
        <dbReference type="EMBL" id="KAJ2809660.1"/>
    </source>
</evidence>
<dbReference type="Proteomes" id="UP001140096">
    <property type="component" value="Unassembled WGS sequence"/>
</dbReference>
<name>A0ACC1LJE9_9FUNG</name>
<gene>
    <name evidence="1" type="ORF">H4S07_003128</name>
</gene>
<keyword evidence="2" id="KW-1185">Reference proteome</keyword>
<organism evidence="1 2">
    <name type="scientific">Coemansia furcata</name>
    <dbReference type="NCBI Taxonomy" id="417177"/>
    <lineage>
        <taxon>Eukaryota</taxon>
        <taxon>Fungi</taxon>
        <taxon>Fungi incertae sedis</taxon>
        <taxon>Zoopagomycota</taxon>
        <taxon>Kickxellomycotina</taxon>
        <taxon>Kickxellomycetes</taxon>
        <taxon>Kickxellales</taxon>
        <taxon>Kickxellaceae</taxon>
        <taxon>Coemansia</taxon>
    </lineage>
</organism>
<feature type="non-terminal residue" evidence="1">
    <location>
        <position position="293"/>
    </location>
</feature>
<evidence type="ECO:0000313" key="2">
    <source>
        <dbReference type="Proteomes" id="UP001140096"/>
    </source>
</evidence>
<comment type="caution">
    <text evidence="1">The sequence shown here is derived from an EMBL/GenBank/DDBJ whole genome shotgun (WGS) entry which is preliminary data.</text>
</comment>
<proteinExistence type="predicted"/>
<accession>A0ACC1LJE9</accession>
<protein>
    <submittedName>
        <fullName evidence="1">Uncharacterized protein</fullName>
    </submittedName>
</protein>